<dbReference type="Proteomes" id="UP000054481">
    <property type="component" value="Unassembled WGS sequence"/>
</dbReference>
<name>A0A0F7ZKF4_9HYPO</name>
<organism evidence="1 2">
    <name type="scientific">Hirsutella minnesotensis 3608</name>
    <dbReference type="NCBI Taxonomy" id="1043627"/>
    <lineage>
        <taxon>Eukaryota</taxon>
        <taxon>Fungi</taxon>
        <taxon>Dikarya</taxon>
        <taxon>Ascomycota</taxon>
        <taxon>Pezizomycotina</taxon>
        <taxon>Sordariomycetes</taxon>
        <taxon>Hypocreomycetidae</taxon>
        <taxon>Hypocreales</taxon>
        <taxon>Ophiocordycipitaceae</taxon>
        <taxon>Hirsutella</taxon>
    </lineage>
</organism>
<dbReference type="OrthoDB" id="66095at2759"/>
<proteinExistence type="predicted"/>
<reference evidence="1 2" key="1">
    <citation type="journal article" date="2014" name="Genome Biol. Evol.">
        <title>Comparative genomics and transcriptomics analyses reveal divergent lifestyle features of nematode endoparasitic fungus Hirsutella minnesotensis.</title>
        <authorList>
            <person name="Lai Y."/>
            <person name="Liu K."/>
            <person name="Zhang X."/>
            <person name="Zhang X."/>
            <person name="Li K."/>
            <person name="Wang N."/>
            <person name="Shu C."/>
            <person name="Wu Y."/>
            <person name="Wang C."/>
            <person name="Bushley K.E."/>
            <person name="Xiang M."/>
            <person name="Liu X."/>
        </authorList>
    </citation>
    <scope>NUCLEOTIDE SEQUENCE [LARGE SCALE GENOMIC DNA]</scope>
    <source>
        <strain evidence="1 2">3608</strain>
    </source>
</reference>
<accession>A0A0F7ZKF4</accession>
<evidence type="ECO:0000313" key="1">
    <source>
        <dbReference type="EMBL" id="KJZ75191.1"/>
    </source>
</evidence>
<protein>
    <submittedName>
        <fullName evidence="1">Uncharacterized protein</fullName>
    </submittedName>
</protein>
<keyword evidence="2" id="KW-1185">Reference proteome</keyword>
<sequence>MAHMIPDLLIRRLREMELPVDTDGVEARPGDKTPAGCQDGAYRPTPIDIVVTRVMLTRSKGLPPDVVDDIFDMAEYWAHSTNAVNYQTEHQDHLRISQDSKFLLRSFPLGLTGIHGNPDDAENLAEELVYDTTEAKPLPLQKEYDARYFAKMARYPTPRLAHPCRKIVFSIRGHDQGWGGELDSRGTYKSSWTWYEAGLERLDAAQDCDTKCTYDVRRESPTSNPPPLPVCGLRPIQPRTELGENQDYEYVHPLLHEDPYVIRRNKTSMSEWQDHVITWSYADDIKAESGEGEELDEDGRGCASGDGSFVRSLKMGDVVTIWGKARFPGWVNNVECVKVDVYWAV</sequence>
<evidence type="ECO:0000313" key="2">
    <source>
        <dbReference type="Proteomes" id="UP000054481"/>
    </source>
</evidence>
<gene>
    <name evidence="1" type="ORF">HIM_05385</name>
</gene>
<dbReference type="EMBL" id="KQ030519">
    <property type="protein sequence ID" value="KJZ75191.1"/>
    <property type="molecule type" value="Genomic_DNA"/>
</dbReference>
<dbReference type="AlphaFoldDB" id="A0A0F7ZKF4"/>